<evidence type="ECO:0000313" key="2">
    <source>
        <dbReference type="Proteomes" id="UP000559256"/>
    </source>
</evidence>
<dbReference type="AlphaFoldDB" id="A0A8H5FZQ5"/>
<reference evidence="1 2" key="1">
    <citation type="journal article" date="2020" name="ISME J.">
        <title>Uncovering the hidden diversity of litter-decomposition mechanisms in mushroom-forming fungi.</title>
        <authorList>
            <person name="Floudas D."/>
            <person name="Bentzer J."/>
            <person name="Ahren D."/>
            <person name="Johansson T."/>
            <person name="Persson P."/>
            <person name="Tunlid A."/>
        </authorList>
    </citation>
    <scope>NUCLEOTIDE SEQUENCE [LARGE SCALE GENOMIC DNA]</scope>
    <source>
        <strain evidence="1 2">CBS 291.85</strain>
    </source>
</reference>
<dbReference type="Proteomes" id="UP000559256">
    <property type="component" value="Unassembled WGS sequence"/>
</dbReference>
<evidence type="ECO:0000313" key="1">
    <source>
        <dbReference type="EMBL" id="KAF5354583.1"/>
    </source>
</evidence>
<keyword evidence="2" id="KW-1185">Reference proteome</keyword>
<dbReference type="EMBL" id="JAACJM010000058">
    <property type="protein sequence ID" value="KAF5354583.1"/>
    <property type="molecule type" value="Genomic_DNA"/>
</dbReference>
<sequence>MEDFHDIILRNTRWKRIGTLTRPRPHEPVANGHFTTQPFLSPSTPRRQSLCSSYTTSLLPLFLFFTEIAETNWVTYYQPKKDEAVDLADSEWKVVSGATISTSANWYLQVDPGPGAICDIRVANAYHDTDAGYTSPMGSSCPTKFCDHPILPYIRYTFDYFFCIQTIYQLILYVADIGADAELWYHEPGAFMEHFCLYRFLNPRWQLMGTLTQPRPPESVASHGPFTQLSPSSSSTVSNLSLIPSSLFLPSSPPKFLQLVYIVVVTVMLRTVLVLGARHFNGRAAAVVVAKELQSGYNYNYEYIQPCRSRSGHESVYPLSTVVADIYALEGWRFIGG</sequence>
<name>A0A8H5FZQ5_9AGAR</name>
<comment type="caution">
    <text evidence="1">The sequence shown here is derived from an EMBL/GenBank/DDBJ whole genome shotgun (WGS) entry which is preliminary data.</text>
</comment>
<organism evidence="1 2">
    <name type="scientific">Tetrapyrgos nigripes</name>
    <dbReference type="NCBI Taxonomy" id="182062"/>
    <lineage>
        <taxon>Eukaryota</taxon>
        <taxon>Fungi</taxon>
        <taxon>Dikarya</taxon>
        <taxon>Basidiomycota</taxon>
        <taxon>Agaricomycotina</taxon>
        <taxon>Agaricomycetes</taxon>
        <taxon>Agaricomycetidae</taxon>
        <taxon>Agaricales</taxon>
        <taxon>Marasmiineae</taxon>
        <taxon>Marasmiaceae</taxon>
        <taxon>Tetrapyrgos</taxon>
    </lineage>
</organism>
<accession>A0A8H5FZQ5</accession>
<gene>
    <name evidence="1" type="ORF">D9758_011236</name>
</gene>
<protein>
    <submittedName>
        <fullName evidence="1">Uncharacterized protein</fullName>
    </submittedName>
</protein>
<proteinExistence type="predicted"/>